<gene>
    <name evidence="2" type="ORF">Pflav_026030</name>
</gene>
<evidence type="ECO:0000256" key="1">
    <source>
        <dbReference type="SAM" id="MobiDB-lite"/>
    </source>
</evidence>
<dbReference type="EMBL" id="AP022870">
    <property type="protein sequence ID" value="BCB76193.1"/>
    <property type="molecule type" value="Genomic_DNA"/>
</dbReference>
<name>A0A6F8XQT9_9ACTN</name>
<accession>A0A6F8XQT9</accession>
<dbReference type="PROSITE" id="PS51257">
    <property type="entry name" value="PROKAR_LIPOPROTEIN"/>
    <property type="match status" value="1"/>
</dbReference>
<organism evidence="2 3">
    <name type="scientific">Phytohabitans flavus</name>
    <dbReference type="NCBI Taxonomy" id="1076124"/>
    <lineage>
        <taxon>Bacteria</taxon>
        <taxon>Bacillati</taxon>
        <taxon>Actinomycetota</taxon>
        <taxon>Actinomycetes</taxon>
        <taxon>Micromonosporales</taxon>
        <taxon>Micromonosporaceae</taxon>
    </lineage>
</organism>
<evidence type="ECO:0000313" key="2">
    <source>
        <dbReference type="EMBL" id="BCB76193.1"/>
    </source>
</evidence>
<feature type="region of interest" description="Disordered" evidence="1">
    <location>
        <begin position="165"/>
        <end position="196"/>
    </location>
</feature>
<evidence type="ECO:0000313" key="3">
    <source>
        <dbReference type="Proteomes" id="UP000502508"/>
    </source>
</evidence>
<sequence length="518" mass="53997">MARRWLAASLAVVMLAGCGIGDAKGGGDGDSGYRVGGHELTEGEFRYGLAPQRHKDVTLQPDVVLVEGGAEAVRSVTADGLTWTIDANAKGAADLVPGKVMFATARGVGRVVDAQRSGDTVAVTIAPVEFTEVVRDGTFASDGAVPLDNILSYSSEGALWTDPQAATEAGAAEPSPAGRSLPVGRALRRAPADRERVEMPRPVAGAPKTTKTNGFEVTPTCCANGVGADLRYDDNEIRIQASVKLIMKSPSARFHLAVSGGKITIAELQVYGGGGIKIDVSAASAIGHLRQLDRTFTIPIDFSVPVGLILGIPFTLSANQEVLVKTAFSAKDGNVRASGEYAIGGTLGFGYRDGNWGVHKVDGPHIKSSLLESVRGVSVGANGIVLDFKTNFRLGIGALGFSAGLNFGLVVSTGVARGSALSQFFPLVPGERSLDCKGASLTVDTTYNVGYSIPAIVQKVVNFFLRVFNAKPIARSGESPTRRPARTSSAGRSTSRRAARPDPTAPAWYMCMPGHGCA</sequence>
<protein>
    <recommendedName>
        <fullName evidence="4">Lipoprotein</fullName>
    </recommendedName>
</protein>
<dbReference type="AlphaFoldDB" id="A0A6F8XQT9"/>
<keyword evidence="3" id="KW-1185">Reference proteome</keyword>
<dbReference type="KEGG" id="pfla:Pflav_026030"/>
<reference evidence="2 3" key="1">
    <citation type="submission" date="2020-03" db="EMBL/GenBank/DDBJ databases">
        <title>Whole genome shotgun sequence of Phytohabitans flavus NBRC 107702.</title>
        <authorList>
            <person name="Komaki H."/>
            <person name="Tamura T."/>
        </authorList>
    </citation>
    <scope>NUCLEOTIDE SEQUENCE [LARGE SCALE GENOMIC DNA]</scope>
    <source>
        <strain evidence="2 3">NBRC 107702</strain>
    </source>
</reference>
<dbReference type="Proteomes" id="UP000502508">
    <property type="component" value="Chromosome"/>
</dbReference>
<dbReference type="RefSeq" id="WP_173036302.1">
    <property type="nucleotide sequence ID" value="NZ_AP022870.1"/>
</dbReference>
<feature type="region of interest" description="Disordered" evidence="1">
    <location>
        <begin position="475"/>
        <end position="501"/>
    </location>
</feature>
<evidence type="ECO:0008006" key="4">
    <source>
        <dbReference type="Google" id="ProtNLM"/>
    </source>
</evidence>
<reference evidence="2 3" key="2">
    <citation type="submission" date="2020-03" db="EMBL/GenBank/DDBJ databases">
        <authorList>
            <person name="Ichikawa N."/>
            <person name="Kimura A."/>
            <person name="Kitahashi Y."/>
            <person name="Uohara A."/>
        </authorList>
    </citation>
    <scope>NUCLEOTIDE SEQUENCE [LARGE SCALE GENOMIC DNA]</scope>
    <source>
        <strain evidence="2 3">NBRC 107702</strain>
    </source>
</reference>
<proteinExistence type="predicted"/>